<dbReference type="SUPFAM" id="SSF53092">
    <property type="entry name" value="Creatinase/prolidase N-terminal domain"/>
    <property type="match status" value="1"/>
</dbReference>
<dbReference type="InterPro" id="IPR050659">
    <property type="entry name" value="Peptidase_M24B"/>
</dbReference>
<dbReference type="Gene3D" id="3.90.230.10">
    <property type="entry name" value="Creatinase/methionine aminopeptidase superfamily"/>
    <property type="match status" value="1"/>
</dbReference>
<accession>A0A9W6I275</accession>
<gene>
    <name evidence="2" type="ORF">GCM10017600_40880</name>
</gene>
<dbReference type="PANTHER" id="PTHR46112">
    <property type="entry name" value="AMINOPEPTIDASE"/>
    <property type="match status" value="1"/>
</dbReference>
<dbReference type="PANTHER" id="PTHR46112:SF2">
    <property type="entry name" value="XAA-PRO AMINOPEPTIDASE P-RELATED"/>
    <property type="match status" value="1"/>
</dbReference>
<reference evidence="2" key="1">
    <citation type="journal article" date="2014" name="Int. J. Syst. Evol. Microbiol.">
        <title>Complete genome sequence of Corynebacterium casei LMG S-19264T (=DSM 44701T), isolated from a smear-ripened cheese.</title>
        <authorList>
            <consortium name="US DOE Joint Genome Institute (JGI-PGF)"/>
            <person name="Walter F."/>
            <person name="Albersmeier A."/>
            <person name="Kalinowski J."/>
            <person name="Ruckert C."/>
        </authorList>
    </citation>
    <scope>NUCLEOTIDE SEQUENCE</scope>
    <source>
        <strain evidence="2">VKM Ac-2007</strain>
    </source>
</reference>
<dbReference type="RefSeq" id="WP_271219092.1">
    <property type="nucleotide sequence ID" value="NZ_BAAAVD010000015.1"/>
</dbReference>
<comment type="caution">
    <text evidence="2">The sequence shown here is derived from an EMBL/GenBank/DDBJ whole genome shotgun (WGS) entry which is preliminary data.</text>
</comment>
<evidence type="ECO:0000259" key="1">
    <source>
        <dbReference type="Pfam" id="PF00557"/>
    </source>
</evidence>
<dbReference type="SUPFAM" id="SSF55920">
    <property type="entry name" value="Creatinase/aminopeptidase"/>
    <property type="match status" value="1"/>
</dbReference>
<dbReference type="EMBL" id="BSEV01000008">
    <property type="protein sequence ID" value="GLK10682.1"/>
    <property type="molecule type" value="Genomic_DNA"/>
</dbReference>
<proteinExistence type="predicted"/>
<reference evidence="2" key="2">
    <citation type="submission" date="2023-01" db="EMBL/GenBank/DDBJ databases">
        <authorList>
            <person name="Sun Q."/>
            <person name="Evtushenko L."/>
        </authorList>
    </citation>
    <scope>NUCLEOTIDE SEQUENCE</scope>
    <source>
        <strain evidence="2">VKM Ac-2007</strain>
    </source>
</reference>
<dbReference type="Proteomes" id="UP001143474">
    <property type="component" value="Unassembled WGS sequence"/>
</dbReference>
<dbReference type="InterPro" id="IPR000994">
    <property type="entry name" value="Pept_M24"/>
</dbReference>
<sequence length="411" mass="44422">MTGLMADTDFPTLTTAERDRRLRLLRELMDELGLDALLVSGMGRDQLDRYITNEGTRGLCLLPRAGEPVTMVASGNVTLGRHDIPGRAYERWVPDQRLTSRSYGPADVITELGLARARIGVVGLTSRAPASAAGTISHNTWKRILDALPEAEFVDVAGRYETVMLVHSAEELAMIRKSAQIGEHACAAMIEAAGAGVRECEVVAAGMNEVTRRGGMWLTGPQRSGPERLGWAGADWIWMGGGSRVLEKGDAFGAELFTFYGGFESQQQIDISIGEPDADHRFLHEVTEASYRAGLDTLRPGITFAELCAAMEAPLREAGCWNMGPLVQTVSPVIFNSATHVGLDSQPGLAGLPLPHETPRDGDFLIVPGVAFAFEPNACRDRKRVCLGGTVLVTEDGHEELNSLCNRLNVV</sequence>
<feature type="domain" description="Peptidase M24" evidence="1">
    <location>
        <begin position="174"/>
        <end position="395"/>
    </location>
</feature>
<dbReference type="CDD" id="cd01066">
    <property type="entry name" value="APP_MetAP"/>
    <property type="match status" value="1"/>
</dbReference>
<evidence type="ECO:0000313" key="2">
    <source>
        <dbReference type="EMBL" id="GLK10682.1"/>
    </source>
</evidence>
<organism evidence="2 3">
    <name type="scientific">Streptosporangium carneum</name>
    <dbReference type="NCBI Taxonomy" id="47481"/>
    <lineage>
        <taxon>Bacteria</taxon>
        <taxon>Bacillati</taxon>
        <taxon>Actinomycetota</taxon>
        <taxon>Actinomycetes</taxon>
        <taxon>Streptosporangiales</taxon>
        <taxon>Streptosporangiaceae</taxon>
        <taxon>Streptosporangium</taxon>
    </lineage>
</organism>
<name>A0A9W6I275_9ACTN</name>
<evidence type="ECO:0000313" key="3">
    <source>
        <dbReference type="Proteomes" id="UP001143474"/>
    </source>
</evidence>
<dbReference type="Gene3D" id="3.40.350.10">
    <property type="entry name" value="Creatinase/prolidase N-terminal domain"/>
    <property type="match status" value="1"/>
</dbReference>
<keyword evidence="3" id="KW-1185">Reference proteome</keyword>
<dbReference type="Pfam" id="PF00557">
    <property type="entry name" value="Peptidase_M24"/>
    <property type="match status" value="1"/>
</dbReference>
<dbReference type="InterPro" id="IPR029149">
    <property type="entry name" value="Creatin/AminoP/Spt16_N"/>
</dbReference>
<dbReference type="AlphaFoldDB" id="A0A9W6I275"/>
<dbReference type="InterPro" id="IPR036005">
    <property type="entry name" value="Creatinase/aminopeptidase-like"/>
</dbReference>
<protein>
    <submittedName>
        <fullName evidence="2">Peptidase</fullName>
    </submittedName>
</protein>